<gene>
    <name evidence="3" type="ORF">N5J11_05435</name>
    <name evidence="2" type="ORF">N7671_03415</name>
    <name evidence="4" type="ORF">NCTC10692_01232</name>
</gene>
<reference evidence="2" key="2">
    <citation type="submission" date="2022-09" db="EMBL/GenBank/DDBJ databases">
        <title>Intensive care unit water sources are persistently colonized with multi-drug resistant bacteria and are the site of extensive horizontal gene transfer of antibiotic resistance genes.</title>
        <authorList>
            <person name="Diorio-Toth L."/>
        </authorList>
    </citation>
    <scope>NUCLEOTIDE SEQUENCE</scope>
    <source>
        <strain evidence="3">GD03704</strain>
        <strain evidence="2">GD04000</strain>
    </source>
</reference>
<reference evidence="4 5" key="1">
    <citation type="submission" date="2018-06" db="EMBL/GenBank/DDBJ databases">
        <authorList>
            <consortium name="Pathogen Informatics"/>
            <person name="Doyle S."/>
        </authorList>
    </citation>
    <scope>NUCLEOTIDE SEQUENCE [LARGE SCALE GENOMIC DNA]</scope>
    <source>
        <strain evidence="4 5">NCTC10692</strain>
    </source>
</reference>
<organism evidence="4 5">
    <name type="scientific">Ectopseudomonas oleovorans</name>
    <name type="common">Pseudomonas oleovorans</name>
    <dbReference type="NCBI Taxonomy" id="301"/>
    <lineage>
        <taxon>Bacteria</taxon>
        <taxon>Pseudomonadati</taxon>
        <taxon>Pseudomonadota</taxon>
        <taxon>Gammaproteobacteria</taxon>
        <taxon>Pseudomonadales</taxon>
        <taxon>Pseudomonadaceae</taxon>
        <taxon>Ectopseudomonas</taxon>
    </lineage>
</organism>
<sequence>MEISANAFRSGLNGIQSGQRRADQAAADIASNTVNPAQQATQTPPQNQVNPSSQVAERSRPDLTESLVTLRAAENEVRANARVVDTADEVLGTLIDTRA</sequence>
<dbReference type="Proteomes" id="UP001159292">
    <property type="component" value="Unassembled WGS sequence"/>
</dbReference>
<dbReference type="Proteomes" id="UP001161697">
    <property type="component" value="Unassembled WGS sequence"/>
</dbReference>
<dbReference type="RefSeq" id="WP_003463823.1">
    <property type="nucleotide sequence ID" value="NZ_CAJQNA010000068.1"/>
</dbReference>
<feature type="compositionally biased region" description="Low complexity" evidence="1">
    <location>
        <begin position="24"/>
        <end position="55"/>
    </location>
</feature>
<name>A0A061CYX9_ECTOL</name>
<protein>
    <submittedName>
        <fullName evidence="4">Pyrroloquinoline quinone biosynthesis protein PqqE</fullName>
    </submittedName>
</protein>
<dbReference type="AlphaFoldDB" id="A0A061CYX9"/>
<dbReference type="GeneID" id="300415639"/>
<accession>A0A379JS33</accession>
<proteinExistence type="predicted"/>
<evidence type="ECO:0000256" key="1">
    <source>
        <dbReference type="SAM" id="MobiDB-lite"/>
    </source>
</evidence>
<evidence type="ECO:0000313" key="3">
    <source>
        <dbReference type="EMBL" id="MDH1338689.1"/>
    </source>
</evidence>
<dbReference type="EMBL" id="UGUV01000002">
    <property type="protein sequence ID" value="SUD50803.1"/>
    <property type="molecule type" value="Genomic_DNA"/>
</dbReference>
<accession>A0A061CYX9</accession>
<dbReference type="Proteomes" id="UP000255303">
    <property type="component" value="Unassembled WGS sequence"/>
</dbReference>
<dbReference type="EMBL" id="JAOCJE010000001">
    <property type="protein sequence ID" value="MDH1338689.1"/>
    <property type="molecule type" value="Genomic_DNA"/>
</dbReference>
<evidence type="ECO:0000313" key="5">
    <source>
        <dbReference type="Proteomes" id="UP000255303"/>
    </source>
</evidence>
<evidence type="ECO:0000313" key="2">
    <source>
        <dbReference type="EMBL" id="MDH0566323.1"/>
    </source>
</evidence>
<feature type="region of interest" description="Disordered" evidence="1">
    <location>
        <begin position="1"/>
        <end position="63"/>
    </location>
</feature>
<dbReference type="EMBL" id="JAOEET010000006">
    <property type="protein sequence ID" value="MDH0566323.1"/>
    <property type="molecule type" value="Genomic_DNA"/>
</dbReference>
<evidence type="ECO:0000313" key="4">
    <source>
        <dbReference type="EMBL" id="SUD50803.1"/>
    </source>
</evidence>